<reference evidence="2" key="1">
    <citation type="submission" date="2018-04" db="EMBL/GenBank/DDBJ databases">
        <authorList>
            <person name="Cornet L."/>
        </authorList>
    </citation>
    <scope>NUCLEOTIDE SEQUENCE [LARGE SCALE GENOMIC DNA]</scope>
</reference>
<comment type="caution">
    <text evidence="1">The sequence shown here is derived from an EMBL/GenBank/DDBJ whole genome shotgun (WGS) entry which is preliminary data.</text>
</comment>
<dbReference type="AlphaFoldDB" id="A0A2W4W4C9"/>
<protein>
    <submittedName>
        <fullName evidence="1">Uncharacterized protein</fullName>
    </submittedName>
</protein>
<gene>
    <name evidence="1" type="ORF">DCF17_16640</name>
</gene>
<name>A0A2W4W4C9_9CYAN</name>
<organism evidence="1 2">
    <name type="scientific">Shackletoniella antarctica</name>
    <dbReference type="NCBI Taxonomy" id="268115"/>
    <lineage>
        <taxon>Bacteria</taxon>
        <taxon>Bacillati</taxon>
        <taxon>Cyanobacteriota</taxon>
        <taxon>Cyanophyceae</taxon>
        <taxon>Oculatellales</taxon>
        <taxon>Oculatellaceae</taxon>
        <taxon>Shackletoniella</taxon>
    </lineage>
</organism>
<proteinExistence type="predicted"/>
<dbReference type="Proteomes" id="UP000249081">
    <property type="component" value="Unassembled WGS sequence"/>
</dbReference>
<dbReference type="EMBL" id="QBMN01000132">
    <property type="protein sequence ID" value="PZO36919.1"/>
    <property type="molecule type" value="Genomic_DNA"/>
</dbReference>
<evidence type="ECO:0000313" key="1">
    <source>
        <dbReference type="EMBL" id="PZO36919.1"/>
    </source>
</evidence>
<reference evidence="1 2" key="2">
    <citation type="submission" date="2018-06" db="EMBL/GenBank/DDBJ databases">
        <title>Metagenomic assembly of (sub)arctic Cyanobacteria and their associated microbiome from non-axenic cultures.</title>
        <authorList>
            <person name="Baurain D."/>
        </authorList>
    </citation>
    <scope>NUCLEOTIDE SEQUENCE [LARGE SCALE GENOMIC DNA]</scope>
    <source>
        <strain evidence="1">ULC041bin1</strain>
    </source>
</reference>
<accession>A0A2W4W4C9</accession>
<evidence type="ECO:0000313" key="2">
    <source>
        <dbReference type="Proteomes" id="UP000249081"/>
    </source>
</evidence>
<sequence>MTTETVSLHAFCRDNGLAKTTVRRWLNENNFSTSDGLSPEAIAAATAQFCPQAEPEPPAGAMTIHAGNHCTTIDLPNYQGMTVDLAQFRDSEALIIDDPMAVAAQFLQTADLIQGALGADIAAREQRLQRTKQAQQAVAAKAQELSLEQRLYRLQTGQLDQQQTDETTALADALAQLQSLGKPAAEPAAPGA</sequence>